<dbReference type="Gene3D" id="3.30.497.10">
    <property type="entry name" value="Antithrombin, subunit I, domain 2"/>
    <property type="match status" value="1"/>
</dbReference>
<dbReference type="PANTHER" id="PTHR11461:SF211">
    <property type="entry name" value="GH10112P-RELATED"/>
    <property type="match status" value="1"/>
</dbReference>
<dbReference type="Pfam" id="PF00079">
    <property type="entry name" value="Serpin"/>
    <property type="match status" value="1"/>
</dbReference>
<keyword evidence="3" id="KW-0722">Serine protease inhibitor</keyword>
<dbReference type="OrthoDB" id="1063785at2759"/>
<dbReference type="InterPro" id="IPR036186">
    <property type="entry name" value="Serpin_sf"/>
</dbReference>
<dbReference type="PANTHER" id="PTHR11461">
    <property type="entry name" value="SERINE PROTEASE INHIBITOR, SERPIN"/>
    <property type="match status" value="1"/>
</dbReference>
<comment type="similarity">
    <text evidence="1 4">Belongs to the serpin family.</text>
</comment>
<comment type="caution">
    <text evidence="6">The sequence shown here is derived from an EMBL/GenBank/DDBJ whole genome shotgun (WGS) entry which is preliminary data.</text>
</comment>
<evidence type="ECO:0000313" key="6">
    <source>
        <dbReference type="EMBL" id="KAI0527220.1"/>
    </source>
</evidence>
<dbReference type="InterPro" id="IPR000215">
    <property type="entry name" value="Serpin_fam"/>
</dbReference>
<name>A0A8T3C7E1_DENNO</name>
<dbReference type="CDD" id="cd02043">
    <property type="entry name" value="serpinP_plants"/>
    <property type="match status" value="1"/>
</dbReference>
<evidence type="ECO:0000256" key="3">
    <source>
        <dbReference type="ARBA" id="ARBA00022900"/>
    </source>
</evidence>
<proteinExistence type="inferred from homology"/>
<accession>A0A8T3C7E1</accession>
<dbReference type="SMART" id="SM00093">
    <property type="entry name" value="SERPIN"/>
    <property type="match status" value="1"/>
</dbReference>
<dbReference type="InterPro" id="IPR042185">
    <property type="entry name" value="Serpin_sf_2"/>
</dbReference>
<dbReference type="InterPro" id="IPR023795">
    <property type="entry name" value="Serpin_CS"/>
</dbReference>
<evidence type="ECO:0000259" key="5">
    <source>
        <dbReference type="SMART" id="SM00093"/>
    </source>
</evidence>
<dbReference type="SUPFAM" id="SSF56574">
    <property type="entry name" value="Serpins"/>
    <property type="match status" value="1"/>
</dbReference>
<dbReference type="FunFam" id="3.30.497.10:FF:000012">
    <property type="entry name" value="Predicted protein"/>
    <property type="match status" value="1"/>
</dbReference>
<dbReference type="InterPro" id="IPR023796">
    <property type="entry name" value="Serpin_dom"/>
</dbReference>
<dbReference type="EMBL" id="JAGYWB010000003">
    <property type="protein sequence ID" value="KAI0527220.1"/>
    <property type="molecule type" value="Genomic_DNA"/>
</dbReference>
<organism evidence="6 7">
    <name type="scientific">Dendrobium nobile</name>
    <name type="common">Orchid</name>
    <dbReference type="NCBI Taxonomy" id="94219"/>
    <lineage>
        <taxon>Eukaryota</taxon>
        <taxon>Viridiplantae</taxon>
        <taxon>Streptophyta</taxon>
        <taxon>Embryophyta</taxon>
        <taxon>Tracheophyta</taxon>
        <taxon>Spermatophyta</taxon>
        <taxon>Magnoliopsida</taxon>
        <taxon>Liliopsida</taxon>
        <taxon>Asparagales</taxon>
        <taxon>Orchidaceae</taxon>
        <taxon>Epidendroideae</taxon>
        <taxon>Malaxideae</taxon>
        <taxon>Dendrobiinae</taxon>
        <taxon>Dendrobium</taxon>
    </lineage>
</organism>
<gene>
    <name evidence="6" type="ORF">KFK09_002819</name>
</gene>
<feature type="domain" description="Serpin" evidence="5">
    <location>
        <begin position="54"/>
        <end position="428"/>
    </location>
</feature>
<evidence type="ECO:0000256" key="4">
    <source>
        <dbReference type="RuleBase" id="RU000411"/>
    </source>
</evidence>
<dbReference type="Gene3D" id="2.30.39.10">
    <property type="entry name" value="Alpha-1-antitrypsin, domain 1"/>
    <property type="match status" value="1"/>
</dbReference>
<reference evidence="6" key="1">
    <citation type="journal article" date="2022" name="Front. Genet.">
        <title>Chromosome-Scale Assembly of the Dendrobium nobile Genome Provides Insights Into the Molecular Mechanism of the Biosynthesis of the Medicinal Active Ingredient of Dendrobium.</title>
        <authorList>
            <person name="Xu Q."/>
            <person name="Niu S.-C."/>
            <person name="Li K.-L."/>
            <person name="Zheng P.-J."/>
            <person name="Zhang X.-J."/>
            <person name="Jia Y."/>
            <person name="Liu Y."/>
            <person name="Niu Y.-X."/>
            <person name="Yu L.-H."/>
            <person name="Chen D.-F."/>
            <person name="Zhang G.-Q."/>
        </authorList>
    </citation>
    <scope>NUCLEOTIDE SEQUENCE</scope>
    <source>
        <tissue evidence="6">Leaf</tissue>
    </source>
</reference>
<evidence type="ECO:0000256" key="2">
    <source>
        <dbReference type="ARBA" id="ARBA00022690"/>
    </source>
</evidence>
<evidence type="ECO:0000256" key="1">
    <source>
        <dbReference type="ARBA" id="ARBA00009500"/>
    </source>
</evidence>
<dbReference type="PROSITE" id="PS00284">
    <property type="entry name" value="SERPIN"/>
    <property type="match status" value="1"/>
</dbReference>
<dbReference type="GO" id="GO:0005615">
    <property type="term" value="C:extracellular space"/>
    <property type="evidence" value="ECO:0007669"/>
    <property type="project" value="InterPro"/>
</dbReference>
<dbReference type="GO" id="GO:0004867">
    <property type="term" value="F:serine-type endopeptidase inhibitor activity"/>
    <property type="evidence" value="ECO:0007669"/>
    <property type="project" value="UniProtKB-KW"/>
</dbReference>
<dbReference type="FunFam" id="2.30.39.10:FF:000022">
    <property type="entry name" value="Os11g0230400 protein"/>
    <property type="match status" value="1"/>
</dbReference>
<dbReference type="Proteomes" id="UP000829196">
    <property type="component" value="Unassembled WGS sequence"/>
</dbReference>
<dbReference type="SMR" id="A0A8T3C7E1"/>
<evidence type="ECO:0000313" key="7">
    <source>
        <dbReference type="Proteomes" id="UP000829196"/>
    </source>
</evidence>
<protein>
    <recommendedName>
        <fullName evidence="5">Serpin domain-containing protein</fullName>
    </recommendedName>
</protein>
<keyword evidence="7" id="KW-1185">Reference proteome</keyword>
<sequence>MVLFAWLVVIAVCTFALHGFSLDFLYSVTDQPERDLSLCSNMDLRESIVHQTSFSLQFAKLVGSSLASDSNLVFSPISIHTALALVAAGSKGETQKQILSVLRSGSAADLSLLSSQIADIVLADGSSSGGPRLTFANGVWVDASLSLKSTFKEVVTSAYKAETKALDFQAKADDARQEVNSWVQNRTGGLINELLPSGSVDETTRLVLGNALYFKGAWDKRFDASQTKDSEFYLLDGSTIQVPFMSTKEKQYLSSYHDFKVLGIPYKQGEDERRFSMYIFLPDARDGLRNLAEKLSSESEFLNHHIPWEKVTVGKFKIPKFKISFGFEASRLLKTLGLTSPFGQDADLTEMVDSAVGGRLYVSSIHHKSFVEVNEEGTEAAAATAAVVMLRSISPVEPLDFVADHPFLFVIREDKTGVVLFIGHLLNPQTAV</sequence>
<dbReference type="AlphaFoldDB" id="A0A8T3C7E1"/>
<dbReference type="InterPro" id="IPR042178">
    <property type="entry name" value="Serpin_sf_1"/>
</dbReference>
<keyword evidence="2" id="KW-0646">Protease inhibitor</keyword>